<evidence type="ECO:0000256" key="3">
    <source>
        <dbReference type="SAM" id="SignalP"/>
    </source>
</evidence>
<dbReference type="InterPro" id="IPR019734">
    <property type="entry name" value="TPR_rpt"/>
</dbReference>
<dbReference type="Proteomes" id="UP000439914">
    <property type="component" value="Unassembled WGS sequence"/>
</dbReference>
<evidence type="ECO:0000313" key="7">
    <source>
        <dbReference type="Proteomes" id="UP000439914"/>
    </source>
</evidence>
<dbReference type="InterPro" id="IPR007730">
    <property type="entry name" value="SPOR-like_dom"/>
</dbReference>
<dbReference type="EMBL" id="JAUSWK010000002">
    <property type="protein sequence ID" value="MDQ0565784.1"/>
    <property type="molecule type" value="Genomic_DNA"/>
</dbReference>
<keyword evidence="3" id="KW-0732">Signal</keyword>
<dbReference type="Pfam" id="PF14559">
    <property type="entry name" value="TPR_19"/>
    <property type="match status" value="1"/>
</dbReference>
<feature type="domain" description="SPOR" evidence="4">
    <location>
        <begin position="471"/>
        <end position="552"/>
    </location>
</feature>
<feature type="compositionally biased region" description="Low complexity" evidence="2">
    <location>
        <begin position="347"/>
        <end position="362"/>
    </location>
</feature>
<evidence type="ECO:0000313" key="6">
    <source>
        <dbReference type="EMBL" id="MXP34153.1"/>
    </source>
</evidence>
<dbReference type="Proteomes" id="UP001238601">
    <property type="component" value="Unassembled WGS sequence"/>
</dbReference>
<feature type="compositionally biased region" description="Pro residues" evidence="2">
    <location>
        <begin position="336"/>
        <end position="346"/>
    </location>
</feature>
<dbReference type="RefSeq" id="WP_160765790.1">
    <property type="nucleotide sequence ID" value="NZ_JAUSWK010000002.1"/>
</dbReference>
<dbReference type="SUPFAM" id="SSF110997">
    <property type="entry name" value="Sporulation related repeat"/>
    <property type="match status" value="1"/>
</dbReference>
<comment type="caution">
    <text evidence="6">The sequence shown here is derived from an EMBL/GenBank/DDBJ whole genome shotgun (WGS) entry which is preliminary data.</text>
</comment>
<organism evidence="6 7">
    <name type="scientific">Qipengyuania citrea</name>
    <dbReference type="NCBI Taxonomy" id="225971"/>
    <lineage>
        <taxon>Bacteria</taxon>
        <taxon>Pseudomonadati</taxon>
        <taxon>Pseudomonadota</taxon>
        <taxon>Alphaproteobacteria</taxon>
        <taxon>Sphingomonadales</taxon>
        <taxon>Erythrobacteraceae</taxon>
        <taxon>Qipengyuania</taxon>
    </lineage>
</organism>
<evidence type="ECO:0000313" key="8">
    <source>
        <dbReference type="Proteomes" id="UP001238601"/>
    </source>
</evidence>
<dbReference type="AlphaFoldDB" id="A0A6I4UAG2"/>
<evidence type="ECO:0000259" key="4">
    <source>
        <dbReference type="PROSITE" id="PS51724"/>
    </source>
</evidence>
<feature type="compositionally biased region" description="Low complexity" evidence="2">
    <location>
        <begin position="273"/>
        <end position="306"/>
    </location>
</feature>
<evidence type="ECO:0000313" key="5">
    <source>
        <dbReference type="EMBL" id="MDQ0565784.1"/>
    </source>
</evidence>
<sequence length="560" mass="57397">MISTRRLAAATVLLAMAVQGAPASAQREIVQPLPGAGEQKLSDALSRLARNSQDVTALLDAGEAALELDDIDAAIGFFGRANELSPGNPRTSVGLARAYTRSHRPIEALRLFAEAERAGVPDTRMAQDRGLAFDLVGDAASAQQLYRLALDNGAGAETVRRLALSQAISGDREAFEATLLPLLRDGDVPAFRTRAFGLAVLGNAEEAKDIANTVLPAGLGARMAAYLDYMPRLTRAQQAAAGNLGVFPRTSSIGTDEAAIAAYAPRPAQLAQAATAAAPQAPGTPASAGAETPAPARGQPARPGAGSMPPEPADRLPQDTDVAAPAEASAATPAPTSNPVPAPGTPAPSLAAPPAREAAAPEPADPPAGPRIVAAVPDDPVPARSDRPEPTVIARVDPSASAQPVDTATASASPASGTASAGAAAGRSLEDAFDGFTLAPPAPPPSATGAVDITRIAIPREKVRPKPPPPPAHPARHWVQVATGKDRAALKFDWRRITRSAEGKLDGTGPFVTPWVEANRLLSGPYDSAAEAREMVNELKKIGVDSFPFTSAEGEAVEPL</sequence>
<name>A0A6I4UAG2_9SPHN</name>
<evidence type="ECO:0000256" key="2">
    <source>
        <dbReference type="SAM" id="MobiDB-lite"/>
    </source>
</evidence>
<dbReference type="Gene3D" id="1.25.40.10">
    <property type="entry name" value="Tetratricopeptide repeat domain"/>
    <property type="match status" value="1"/>
</dbReference>
<gene>
    <name evidence="6" type="ORF">GRI55_00020</name>
    <name evidence="5" type="ORF">QOZ97_001317</name>
</gene>
<evidence type="ECO:0000256" key="1">
    <source>
        <dbReference type="PROSITE-ProRule" id="PRU00339"/>
    </source>
</evidence>
<dbReference type="PROSITE" id="PS50005">
    <property type="entry name" value="TPR"/>
    <property type="match status" value="1"/>
</dbReference>
<reference evidence="5 8" key="2">
    <citation type="submission" date="2023-07" db="EMBL/GenBank/DDBJ databases">
        <title>Genomic Encyclopedia of Type Strains, Phase IV (KMG-IV): sequencing the most valuable type-strain genomes for metagenomic binning, comparative biology and taxonomic classification.</title>
        <authorList>
            <person name="Goeker M."/>
        </authorList>
    </citation>
    <scope>NUCLEOTIDE SEQUENCE [LARGE SCALE GENOMIC DNA]</scope>
    <source>
        <strain evidence="5 8">DSM 14432</strain>
    </source>
</reference>
<dbReference type="SUPFAM" id="SSF48452">
    <property type="entry name" value="TPR-like"/>
    <property type="match status" value="1"/>
</dbReference>
<feature type="region of interest" description="Disordered" evidence="2">
    <location>
        <begin position="273"/>
        <end position="426"/>
    </location>
</feature>
<accession>A0A6I4UAG2</accession>
<dbReference type="InterPro" id="IPR036680">
    <property type="entry name" value="SPOR-like_sf"/>
</dbReference>
<feature type="compositionally biased region" description="Low complexity" evidence="2">
    <location>
        <begin position="407"/>
        <end position="426"/>
    </location>
</feature>
<feature type="repeat" description="TPR" evidence="1">
    <location>
        <begin position="55"/>
        <end position="88"/>
    </location>
</feature>
<dbReference type="GO" id="GO:0042834">
    <property type="term" value="F:peptidoglycan binding"/>
    <property type="evidence" value="ECO:0007669"/>
    <property type="project" value="InterPro"/>
</dbReference>
<feature type="signal peptide" evidence="3">
    <location>
        <begin position="1"/>
        <end position="25"/>
    </location>
</feature>
<feature type="chain" id="PRO_5026155463" evidence="3">
    <location>
        <begin position="26"/>
        <end position="560"/>
    </location>
</feature>
<dbReference type="EMBL" id="WTYG01000001">
    <property type="protein sequence ID" value="MXP34153.1"/>
    <property type="molecule type" value="Genomic_DNA"/>
</dbReference>
<keyword evidence="1" id="KW-0802">TPR repeat</keyword>
<dbReference type="GeneID" id="93686142"/>
<dbReference type="PROSITE" id="PS51724">
    <property type="entry name" value="SPOR"/>
    <property type="match status" value="1"/>
</dbReference>
<protein>
    <submittedName>
        <fullName evidence="5">Flp pilus assembly protein TadD</fullName>
    </submittedName>
    <submittedName>
        <fullName evidence="6">Tetratricopeptide repeat protein</fullName>
    </submittedName>
</protein>
<dbReference type="Pfam" id="PF05036">
    <property type="entry name" value="SPOR"/>
    <property type="match status" value="1"/>
</dbReference>
<reference evidence="6 7" key="1">
    <citation type="submission" date="2019-12" db="EMBL/GenBank/DDBJ databases">
        <title>Genomic-based taxomic classification of the family Erythrobacteraceae.</title>
        <authorList>
            <person name="Xu L."/>
        </authorList>
    </citation>
    <scope>NUCLEOTIDE SEQUENCE [LARGE SCALE GENOMIC DNA]</scope>
    <source>
        <strain evidence="6 7">CGMCC 1.8703</strain>
    </source>
</reference>
<dbReference type="InterPro" id="IPR011990">
    <property type="entry name" value="TPR-like_helical_dom_sf"/>
</dbReference>
<feature type="compositionally biased region" description="Low complexity" evidence="2">
    <location>
        <begin position="322"/>
        <end position="335"/>
    </location>
</feature>
<keyword evidence="8" id="KW-1185">Reference proteome</keyword>
<proteinExistence type="predicted"/>